<evidence type="ECO:0000313" key="3">
    <source>
        <dbReference type="Proteomes" id="UP000767446"/>
    </source>
</evidence>
<feature type="transmembrane region" description="Helical" evidence="1">
    <location>
        <begin position="54"/>
        <end position="71"/>
    </location>
</feature>
<feature type="transmembrane region" description="Helical" evidence="1">
    <location>
        <begin position="268"/>
        <end position="285"/>
    </location>
</feature>
<keyword evidence="1" id="KW-1133">Transmembrane helix</keyword>
<keyword evidence="2" id="KW-0436">Ligase</keyword>
<accession>A0A941GVD1</accession>
<proteinExistence type="predicted"/>
<keyword evidence="1" id="KW-0472">Membrane</keyword>
<dbReference type="GO" id="GO:0016874">
    <property type="term" value="F:ligase activity"/>
    <property type="evidence" value="ECO:0007669"/>
    <property type="project" value="UniProtKB-KW"/>
</dbReference>
<feature type="transmembrane region" description="Helical" evidence="1">
    <location>
        <begin position="235"/>
        <end position="261"/>
    </location>
</feature>
<feature type="transmembrane region" description="Helical" evidence="1">
    <location>
        <begin position="28"/>
        <end position="48"/>
    </location>
</feature>
<name>A0A941GVD1_9CHRO</name>
<dbReference type="AlphaFoldDB" id="A0A941GVD1"/>
<dbReference type="EMBL" id="JADQBC010000056">
    <property type="protein sequence ID" value="MBR8828135.1"/>
    <property type="molecule type" value="Genomic_DNA"/>
</dbReference>
<sequence>MTPQAQLVIIIWLPIVFYFFRKFPPREAVIVSFIGGLLFLPQRAGFNLPLIPDYRGMVATCYGILIAIAVYDFKRFSSFKPGWIDLPMLIWCISPFLSSMTNGLGAYDGLNESITQTVTWGFPYLLGRLYLNSLDGLKELAINIIKGGLIYVPLVLYEGRMSPQLHNIIYGYYAHSSGIKQAVRLGGYRPMVFMIHGLMLGMWMMVVALIGFWLWRAGTVKKIWGMSMNWLTPLLIFSFIWCRSTGAYGYFIYALIIFFTAKWVKTSFPLLLLMFLICYYLFVAANGNFAGEEIVAWIADNLSPERAQSLEFRFDNEEILIEHARKQMLFGWGGWGRNRVFGENWQGDIIDTTTTDSLWIIAFGVNGMVGLTSITLTLLLPAASFCWLRYPARTWLNPQVAPAAACAVVLTLYMLDCVLNNMFNPLFPLMSGGLSGLVMKKPEKVRAKIPKLRVAKRQLVQHR</sequence>
<reference evidence="2" key="1">
    <citation type="submission" date="2021-02" db="EMBL/GenBank/DDBJ databases">
        <title>Metagenome analyses of Stigonema ocellatum DSM 106950, Chlorogloea purpurea SAG 13.99 and Gomphosphaeria aponina DSM 107014.</title>
        <authorList>
            <person name="Marter P."/>
            <person name="Huang S."/>
        </authorList>
    </citation>
    <scope>NUCLEOTIDE SEQUENCE</scope>
    <source>
        <strain evidence="2">JP213</strain>
    </source>
</reference>
<feature type="transmembrane region" description="Helical" evidence="1">
    <location>
        <begin position="6"/>
        <end position="21"/>
    </location>
</feature>
<gene>
    <name evidence="2" type="ORF">DSM107014_09605</name>
</gene>
<feature type="transmembrane region" description="Helical" evidence="1">
    <location>
        <begin position="140"/>
        <end position="157"/>
    </location>
</feature>
<comment type="caution">
    <text evidence="2">The sequence shown here is derived from an EMBL/GenBank/DDBJ whole genome shotgun (WGS) entry which is preliminary data.</text>
</comment>
<feature type="transmembrane region" description="Helical" evidence="1">
    <location>
        <begin position="358"/>
        <end position="383"/>
    </location>
</feature>
<evidence type="ECO:0000313" key="2">
    <source>
        <dbReference type="EMBL" id="MBR8828135.1"/>
    </source>
</evidence>
<feature type="transmembrane region" description="Helical" evidence="1">
    <location>
        <begin position="395"/>
        <end position="415"/>
    </location>
</feature>
<feature type="transmembrane region" description="Helical" evidence="1">
    <location>
        <begin position="191"/>
        <end position="215"/>
    </location>
</feature>
<keyword evidence="1" id="KW-0812">Transmembrane</keyword>
<protein>
    <submittedName>
        <fullName evidence="2">O-antigen ligase domain-containing protein</fullName>
    </submittedName>
</protein>
<organism evidence="2 3">
    <name type="scientific">Gomphosphaeria aponina SAG 52.96 = DSM 107014</name>
    <dbReference type="NCBI Taxonomy" id="1521640"/>
    <lineage>
        <taxon>Bacteria</taxon>
        <taxon>Bacillati</taxon>
        <taxon>Cyanobacteriota</taxon>
        <taxon>Cyanophyceae</taxon>
        <taxon>Oscillatoriophycideae</taxon>
        <taxon>Chroococcales</taxon>
        <taxon>Gomphosphaeriaceae</taxon>
        <taxon>Gomphosphaeria</taxon>
    </lineage>
</organism>
<evidence type="ECO:0000256" key="1">
    <source>
        <dbReference type="SAM" id="Phobius"/>
    </source>
</evidence>
<dbReference type="Proteomes" id="UP000767446">
    <property type="component" value="Unassembled WGS sequence"/>
</dbReference>